<accession>A0A1R1XD73</accession>
<dbReference type="Proteomes" id="UP000187283">
    <property type="component" value="Unassembled WGS sequence"/>
</dbReference>
<dbReference type="InterPro" id="IPR018790">
    <property type="entry name" value="DUF2358"/>
</dbReference>
<dbReference type="EMBL" id="LSSN01003910">
    <property type="protein sequence ID" value="OMJ12556.1"/>
    <property type="molecule type" value="Genomic_DNA"/>
</dbReference>
<evidence type="ECO:0000313" key="1">
    <source>
        <dbReference type="EMBL" id="OMJ12556.1"/>
    </source>
</evidence>
<protein>
    <submittedName>
        <fullName evidence="1">Uncharacterized protein</fullName>
    </submittedName>
</protein>
<sequence>MSLITKYSLSYTRPNVRCFIQATNRYLHTPTAKPITSTAANSYKSFLKRNLSTDNKKADDANLILQIGKTTQTMLTELEEFFSKGLTDHDIYSENITLKEPTHSKLEIRGKSIYIMFSKFLRSSFALMFSQPQLVINKVVQGKEHLDQGSKEDQDVWRGWEGPHVIPEDTPSNSFDQYDIYVYWSFTGHNKISSFLFHSNRTTEFYGLFRYCFDHNGKILQHVVVTISPPPNFKVFAGLWSQYLSYFHPSNPKLGLNMSKKSDLR</sequence>
<proteinExistence type="predicted"/>
<dbReference type="STRING" id="133412.A0A1R1XD73"/>
<reference evidence="1 3" key="1">
    <citation type="submission" date="2017-01" db="EMBL/GenBank/DDBJ databases">
        <authorList>
            <person name="Mah S.A."/>
            <person name="Swanson W.J."/>
            <person name="Moy G.W."/>
            <person name="Vacquier V.D."/>
        </authorList>
    </citation>
    <scope>NUCLEOTIDE SEQUENCE [LARGE SCALE GENOMIC DNA]</scope>
    <source>
        <strain evidence="1 3">GSMNP</strain>
    </source>
</reference>
<dbReference type="PANTHER" id="PTHR31094:SF2">
    <property type="entry name" value="RIKEN CDNA 2310061I04 GENE"/>
    <property type="match status" value="1"/>
</dbReference>
<gene>
    <name evidence="2" type="ORF">AYI70_g7861</name>
    <name evidence="1" type="ORF">AYI70_g9036</name>
</gene>
<keyword evidence="3" id="KW-1185">Reference proteome</keyword>
<dbReference type="PANTHER" id="PTHR31094">
    <property type="entry name" value="RIKEN CDNA 2310061I04 GENE"/>
    <property type="match status" value="1"/>
</dbReference>
<comment type="caution">
    <text evidence="1">The sequence shown here is derived from an EMBL/GenBank/DDBJ whole genome shotgun (WGS) entry which is preliminary data.</text>
</comment>
<evidence type="ECO:0000313" key="3">
    <source>
        <dbReference type="Proteomes" id="UP000187283"/>
    </source>
</evidence>
<organism evidence="1 3">
    <name type="scientific">Smittium culicis</name>
    <dbReference type="NCBI Taxonomy" id="133412"/>
    <lineage>
        <taxon>Eukaryota</taxon>
        <taxon>Fungi</taxon>
        <taxon>Fungi incertae sedis</taxon>
        <taxon>Zoopagomycota</taxon>
        <taxon>Kickxellomycotina</taxon>
        <taxon>Harpellomycetes</taxon>
        <taxon>Harpellales</taxon>
        <taxon>Legeriomycetaceae</taxon>
        <taxon>Smittium</taxon>
    </lineage>
</organism>
<evidence type="ECO:0000313" key="2">
    <source>
        <dbReference type="EMBL" id="OMJ14455.1"/>
    </source>
</evidence>
<name>A0A1R1XD73_9FUNG</name>
<dbReference type="OrthoDB" id="1099063at2759"/>
<dbReference type="EMBL" id="LSSN01003061">
    <property type="protein sequence ID" value="OMJ14455.1"/>
    <property type="molecule type" value="Genomic_DNA"/>
</dbReference>
<dbReference type="AlphaFoldDB" id="A0A1R1XD73"/>